<name>A0ABX2AYZ2_9BACT</name>
<sequence>MEKNMVLETSFSDNKFTTETMKYIINKVNAPMRIVCRYYSQVLEKNVSVRQGWLLTEAQTTFLAGVLPMEMPFAVRALMFAWFVVAVKKCKKSGV</sequence>
<gene>
    <name evidence="1" type="ORF">HPS54_00550</name>
</gene>
<evidence type="ECO:0000313" key="2">
    <source>
        <dbReference type="Proteomes" id="UP000820977"/>
    </source>
</evidence>
<accession>A0ABX2AYZ2</accession>
<reference evidence="1 2" key="1">
    <citation type="submission" date="2020-05" db="EMBL/GenBank/DDBJ databases">
        <title>Distinct polysaccharide utilization as determinants for interspecies competition between intestinal Prevotella spp.</title>
        <authorList>
            <person name="Galvez E.J.C."/>
            <person name="Iljazovic A."/>
            <person name="Strowig T."/>
        </authorList>
    </citation>
    <scope>NUCLEOTIDE SEQUENCE [LARGE SCALE GENOMIC DNA]</scope>
    <source>
        <strain evidence="1 2">PCHR</strain>
    </source>
</reference>
<dbReference type="EMBL" id="JABKKJ010000001">
    <property type="protein sequence ID" value="NPE24017.1"/>
    <property type="molecule type" value="Genomic_DNA"/>
</dbReference>
<keyword evidence="2" id="KW-1185">Reference proteome</keyword>
<organism evidence="1 2">
    <name type="scientific">Xylanibacter caecicola</name>
    <dbReference type="NCBI Taxonomy" id="2736294"/>
    <lineage>
        <taxon>Bacteria</taxon>
        <taxon>Pseudomonadati</taxon>
        <taxon>Bacteroidota</taxon>
        <taxon>Bacteroidia</taxon>
        <taxon>Bacteroidales</taxon>
        <taxon>Prevotellaceae</taxon>
        <taxon>Xylanibacter</taxon>
    </lineage>
</organism>
<protein>
    <submittedName>
        <fullName evidence="1">Uncharacterized protein</fullName>
    </submittedName>
</protein>
<dbReference type="Proteomes" id="UP000820977">
    <property type="component" value="Unassembled WGS sequence"/>
</dbReference>
<comment type="caution">
    <text evidence="1">The sequence shown here is derived from an EMBL/GenBank/DDBJ whole genome shotgun (WGS) entry which is preliminary data.</text>
</comment>
<evidence type="ECO:0000313" key="1">
    <source>
        <dbReference type="EMBL" id="NPE24017.1"/>
    </source>
</evidence>
<proteinExistence type="predicted"/>
<dbReference type="RefSeq" id="WP_172343546.1">
    <property type="nucleotide sequence ID" value="NZ_CASYYZ010000033.1"/>
</dbReference>